<protein>
    <submittedName>
        <fullName evidence="9">ABC transporter, permease protein</fullName>
    </submittedName>
</protein>
<evidence type="ECO:0000256" key="2">
    <source>
        <dbReference type="ARBA" id="ARBA00007935"/>
    </source>
</evidence>
<keyword evidence="3" id="KW-0813">Transport</keyword>
<organism evidence="9 10">
    <name type="scientific">Desulfonema magnum</name>
    <dbReference type="NCBI Taxonomy" id="45655"/>
    <lineage>
        <taxon>Bacteria</taxon>
        <taxon>Pseudomonadati</taxon>
        <taxon>Thermodesulfobacteriota</taxon>
        <taxon>Desulfobacteria</taxon>
        <taxon>Desulfobacterales</taxon>
        <taxon>Desulfococcaceae</taxon>
        <taxon>Desulfonema</taxon>
    </lineage>
</organism>
<dbReference type="InterPro" id="IPR037294">
    <property type="entry name" value="ABC_BtuC-like"/>
</dbReference>
<feature type="transmembrane region" description="Helical" evidence="8">
    <location>
        <begin position="172"/>
        <end position="195"/>
    </location>
</feature>
<dbReference type="EMBL" id="CP061800">
    <property type="protein sequence ID" value="QTA92592.1"/>
    <property type="molecule type" value="Genomic_DNA"/>
</dbReference>
<feature type="transmembrane region" description="Helical" evidence="8">
    <location>
        <begin position="65"/>
        <end position="92"/>
    </location>
</feature>
<evidence type="ECO:0000256" key="4">
    <source>
        <dbReference type="ARBA" id="ARBA00022475"/>
    </source>
</evidence>
<feature type="transmembrane region" description="Helical" evidence="8">
    <location>
        <begin position="331"/>
        <end position="351"/>
    </location>
</feature>
<keyword evidence="4" id="KW-1003">Cell membrane</keyword>
<feature type="transmembrane region" description="Helical" evidence="8">
    <location>
        <begin position="215"/>
        <end position="235"/>
    </location>
</feature>
<feature type="transmembrane region" description="Helical" evidence="8">
    <location>
        <begin position="20"/>
        <end position="45"/>
    </location>
</feature>
<dbReference type="AlphaFoldDB" id="A0A975GT37"/>
<dbReference type="Gene3D" id="1.10.3470.10">
    <property type="entry name" value="ABC transporter involved in vitamin B12 uptake, BtuC"/>
    <property type="match status" value="1"/>
</dbReference>
<feature type="transmembrane region" description="Helical" evidence="8">
    <location>
        <begin position="139"/>
        <end position="160"/>
    </location>
</feature>
<keyword evidence="10" id="KW-1185">Reference proteome</keyword>
<evidence type="ECO:0000256" key="1">
    <source>
        <dbReference type="ARBA" id="ARBA00004651"/>
    </source>
</evidence>
<evidence type="ECO:0000256" key="8">
    <source>
        <dbReference type="SAM" id="Phobius"/>
    </source>
</evidence>
<evidence type="ECO:0000256" key="6">
    <source>
        <dbReference type="ARBA" id="ARBA00022989"/>
    </source>
</evidence>
<dbReference type="RefSeq" id="WP_207679892.1">
    <property type="nucleotide sequence ID" value="NZ_CP061800.1"/>
</dbReference>
<reference evidence="9" key="1">
    <citation type="journal article" date="2021" name="Microb. Physiol.">
        <title>Proteogenomic Insights into the Physiology of Marine, Sulfate-Reducing, Filamentous Desulfonema limicola and Desulfonema magnum.</title>
        <authorList>
            <person name="Schnaars V."/>
            <person name="Wohlbrand L."/>
            <person name="Scheve S."/>
            <person name="Hinrichs C."/>
            <person name="Reinhardt R."/>
            <person name="Rabus R."/>
        </authorList>
    </citation>
    <scope>NUCLEOTIDE SEQUENCE</scope>
    <source>
        <strain evidence="9">4be13</strain>
    </source>
</reference>
<evidence type="ECO:0000256" key="7">
    <source>
        <dbReference type="ARBA" id="ARBA00023136"/>
    </source>
</evidence>
<keyword evidence="5 8" id="KW-0812">Transmembrane</keyword>
<evidence type="ECO:0000256" key="3">
    <source>
        <dbReference type="ARBA" id="ARBA00022448"/>
    </source>
</evidence>
<proteinExistence type="inferred from homology"/>
<dbReference type="GO" id="GO:0005886">
    <property type="term" value="C:plasma membrane"/>
    <property type="evidence" value="ECO:0007669"/>
    <property type="project" value="UniProtKB-SubCell"/>
</dbReference>
<dbReference type="Pfam" id="PF01032">
    <property type="entry name" value="FecCD"/>
    <property type="match status" value="1"/>
</dbReference>
<sequence>MHLTCVEFPTEYKRYISRKVSLIISGVVLLAILFILSISLGAVHIPPAEVIQTLMGNSLSKQWDIIIWNIRLPQSLTAIVAGIGLAVAGAVMQSVLRNPLGAPFTLGITHAAAFGAALSVMIMGTGVMQSSSASAVKIIHPYFTTFMAFMFSLIATGIIIGVSRIRGSSPEVMVLTGVGLGSLFTSATVFIQYFADDIELAAMVFWTFGDVARASWNELGLMTAVLVLSVVYFMFNQWNYNAINAGDETAKGLGVNVDRVRMLGMFCASLLTSMIVAFLGIIGFVGLVCPHMVRRLIGDDQRFLIPGTCVAGGILLLASDTAARLMISPHTLPVAVLTSFMGAPVFIYLIVRGYRR</sequence>
<dbReference type="SUPFAM" id="SSF81345">
    <property type="entry name" value="ABC transporter involved in vitamin B12 uptake, BtuC"/>
    <property type="match status" value="1"/>
</dbReference>
<feature type="transmembrane region" description="Helical" evidence="8">
    <location>
        <begin position="104"/>
        <end position="127"/>
    </location>
</feature>
<dbReference type="Proteomes" id="UP000663722">
    <property type="component" value="Chromosome"/>
</dbReference>
<gene>
    <name evidence="9" type="ORF">dnm_086770</name>
</gene>
<feature type="transmembrane region" description="Helical" evidence="8">
    <location>
        <begin position="303"/>
        <end position="319"/>
    </location>
</feature>
<keyword evidence="7 8" id="KW-0472">Membrane</keyword>
<keyword evidence="6 8" id="KW-1133">Transmembrane helix</keyword>
<dbReference type="PANTHER" id="PTHR30472:SF25">
    <property type="entry name" value="ABC TRANSPORTER PERMEASE PROTEIN MJ0876-RELATED"/>
    <property type="match status" value="1"/>
</dbReference>
<evidence type="ECO:0000313" key="10">
    <source>
        <dbReference type="Proteomes" id="UP000663722"/>
    </source>
</evidence>
<dbReference type="CDD" id="cd06550">
    <property type="entry name" value="TM_ABC_iron-siderophores_like"/>
    <property type="match status" value="1"/>
</dbReference>
<dbReference type="GO" id="GO:0022857">
    <property type="term" value="F:transmembrane transporter activity"/>
    <property type="evidence" value="ECO:0007669"/>
    <property type="project" value="InterPro"/>
</dbReference>
<comment type="similarity">
    <text evidence="2">Belongs to the binding-protein-dependent transport system permease family. FecCD subfamily.</text>
</comment>
<evidence type="ECO:0000256" key="5">
    <source>
        <dbReference type="ARBA" id="ARBA00022692"/>
    </source>
</evidence>
<name>A0A975GT37_9BACT</name>
<accession>A0A975GT37</accession>
<dbReference type="KEGG" id="dmm:dnm_086770"/>
<dbReference type="PANTHER" id="PTHR30472">
    <property type="entry name" value="FERRIC ENTEROBACTIN TRANSPORT SYSTEM PERMEASE PROTEIN"/>
    <property type="match status" value="1"/>
</dbReference>
<dbReference type="GO" id="GO:0033214">
    <property type="term" value="P:siderophore-iron import into cell"/>
    <property type="evidence" value="ECO:0007669"/>
    <property type="project" value="TreeGrafter"/>
</dbReference>
<feature type="transmembrane region" description="Helical" evidence="8">
    <location>
        <begin position="263"/>
        <end position="288"/>
    </location>
</feature>
<evidence type="ECO:0000313" key="9">
    <source>
        <dbReference type="EMBL" id="QTA92592.1"/>
    </source>
</evidence>
<dbReference type="InterPro" id="IPR000522">
    <property type="entry name" value="ABC_transptr_permease_BtuC"/>
</dbReference>
<comment type="subcellular location">
    <subcellularLocation>
        <location evidence="1">Cell membrane</location>
        <topology evidence="1">Multi-pass membrane protein</topology>
    </subcellularLocation>
</comment>
<dbReference type="FunFam" id="1.10.3470.10:FF:000001">
    <property type="entry name" value="Vitamin B12 ABC transporter permease BtuC"/>
    <property type="match status" value="1"/>
</dbReference>